<dbReference type="InterPro" id="IPR011050">
    <property type="entry name" value="Pectin_lyase_fold/virulence"/>
</dbReference>
<protein>
    <recommendedName>
        <fullName evidence="4">Pectinesterase catalytic domain-containing protein</fullName>
    </recommendedName>
</protein>
<proteinExistence type="predicted"/>
<evidence type="ECO:0000256" key="2">
    <source>
        <dbReference type="ARBA" id="ARBA00022801"/>
    </source>
</evidence>
<dbReference type="EMBL" id="JAXIOK010000023">
    <property type="protein sequence ID" value="KAK4743092.1"/>
    <property type="molecule type" value="Genomic_DNA"/>
</dbReference>
<organism evidence="5 6">
    <name type="scientific">Trapa incisa</name>
    <dbReference type="NCBI Taxonomy" id="236973"/>
    <lineage>
        <taxon>Eukaryota</taxon>
        <taxon>Viridiplantae</taxon>
        <taxon>Streptophyta</taxon>
        <taxon>Embryophyta</taxon>
        <taxon>Tracheophyta</taxon>
        <taxon>Spermatophyta</taxon>
        <taxon>Magnoliopsida</taxon>
        <taxon>eudicotyledons</taxon>
        <taxon>Gunneridae</taxon>
        <taxon>Pentapetalae</taxon>
        <taxon>rosids</taxon>
        <taxon>malvids</taxon>
        <taxon>Myrtales</taxon>
        <taxon>Lythraceae</taxon>
        <taxon>Trapa</taxon>
    </lineage>
</organism>
<accession>A0AAN7JH26</accession>
<reference evidence="5 6" key="1">
    <citation type="journal article" date="2023" name="Hortic Res">
        <title>Pangenome of water caltrop reveals structural variations and asymmetric subgenome divergence after allopolyploidization.</title>
        <authorList>
            <person name="Zhang X."/>
            <person name="Chen Y."/>
            <person name="Wang L."/>
            <person name="Yuan Y."/>
            <person name="Fang M."/>
            <person name="Shi L."/>
            <person name="Lu R."/>
            <person name="Comes H.P."/>
            <person name="Ma Y."/>
            <person name="Chen Y."/>
            <person name="Huang G."/>
            <person name="Zhou Y."/>
            <person name="Zheng Z."/>
            <person name="Qiu Y."/>
        </authorList>
    </citation>
    <scope>NUCLEOTIDE SEQUENCE [LARGE SCALE GENOMIC DNA]</scope>
    <source>
        <tissue evidence="5">Roots</tissue>
    </source>
</reference>
<dbReference type="Gene3D" id="2.160.20.10">
    <property type="entry name" value="Single-stranded right-handed beta-helix, Pectin lyase-like"/>
    <property type="match status" value="1"/>
</dbReference>
<comment type="pathway">
    <text evidence="1">Glycan metabolism; pectin degradation; 2-dehydro-3-deoxy-D-gluconate from pectin: step 1/5.</text>
</comment>
<dbReference type="Pfam" id="PF01095">
    <property type="entry name" value="Pectinesterase"/>
    <property type="match status" value="1"/>
</dbReference>
<dbReference type="GO" id="GO:0030599">
    <property type="term" value="F:pectinesterase activity"/>
    <property type="evidence" value="ECO:0007669"/>
    <property type="project" value="InterPro"/>
</dbReference>
<dbReference type="GO" id="GO:0042545">
    <property type="term" value="P:cell wall modification"/>
    <property type="evidence" value="ECO:0007669"/>
    <property type="project" value="InterPro"/>
</dbReference>
<evidence type="ECO:0000313" key="6">
    <source>
        <dbReference type="Proteomes" id="UP001345219"/>
    </source>
</evidence>
<evidence type="ECO:0000256" key="1">
    <source>
        <dbReference type="ARBA" id="ARBA00005184"/>
    </source>
</evidence>
<dbReference type="InterPro" id="IPR000070">
    <property type="entry name" value="Pectinesterase_cat"/>
</dbReference>
<evidence type="ECO:0000259" key="4">
    <source>
        <dbReference type="Pfam" id="PF01095"/>
    </source>
</evidence>
<gene>
    <name evidence="5" type="ORF">SAY87_001093</name>
</gene>
<keyword evidence="3" id="KW-0063">Aspartyl esterase</keyword>
<comment type="caution">
    <text evidence="5">The sequence shown here is derived from an EMBL/GenBank/DDBJ whole genome shotgun (WGS) entry which is preliminary data.</text>
</comment>
<dbReference type="Proteomes" id="UP001345219">
    <property type="component" value="Chromosome 1"/>
</dbReference>
<dbReference type="PANTHER" id="PTHR31707">
    <property type="entry name" value="PECTINESTERASE"/>
    <property type="match status" value="1"/>
</dbReference>
<dbReference type="InterPro" id="IPR012334">
    <property type="entry name" value="Pectin_lyas_fold"/>
</dbReference>
<evidence type="ECO:0000256" key="3">
    <source>
        <dbReference type="ARBA" id="ARBA00023085"/>
    </source>
</evidence>
<keyword evidence="6" id="KW-1185">Reference proteome</keyword>
<sequence>MLSNLGDHIHPRWLEWNGDFALNTLYYGEYMNYGPGAGVAQRVMWAGYRVIEFLEEASKFTVAEFIYGSEWLPSTGVAFVKGLSV</sequence>
<feature type="domain" description="Pectinesterase catalytic" evidence="4">
    <location>
        <begin position="1"/>
        <end position="68"/>
    </location>
</feature>
<name>A0AAN7JH26_9MYRT</name>
<dbReference type="AlphaFoldDB" id="A0AAN7JH26"/>
<evidence type="ECO:0000313" key="5">
    <source>
        <dbReference type="EMBL" id="KAK4743092.1"/>
    </source>
</evidence>
<dbReference type="SUPFAM" id="SSF51126">
    <property type="entry name" value="Pectin lyase-like"/>
    <property type="match status" value="1"/>
</dbReference>
<keyword evidence="2" id="KW-0378">Hydrolase</keyword>